<feature type="compositionally biased region" description="Acidic residues" evidence="1">
    <location>
        <begin position="943"/>
        <end position="961"/>
    </location>
</feature>
<dbReference type="EMBL" id="JAFFGZ010000002">
    <property type="protein sequence ID" value="KAK4647132.1"/>
    <property type="molecule type" value="Genomic_DNA"/>
</dbReference>
<accession>A0ABR0FUV9</accession>
<feature type="compositionally biased region" description="Acidic residues" evidence="1">
    <location>
        <begin position="918"/>
        <end position="927"/>
    </location>
</feature>
<feature type="compositionally biased region" description="Basic and acidic residues" evidence="1">
    <location>
        <begin position="205"/>
        <end position="226"/>
    </location>
</feature>
<evidence type="ECO:0000256" key="1">
    <source>
        <dbReference type="SAM" id="MobiDB-lite"/>
    </source>
</evidence>
<feature type="region of interest" description="Disordered" evidence="1">
    <location>
        <begin position="92"/>
        <end position="156"/>
    </location>
</feature>
<feature type="region of interest" description="Disordered" evidence="1">
    <location>
        <begin position="177"/>
        <end position="270"/>
    </location>
</feature>
<feature type="compositionally biased region" description="Basic and acidic residues" evidence="1">
    <location>
        <begin position="1470"/>
        <end position="1490"/>
    </location>
</feature>
<feature type="region of interest" description="Disordered" evidence="1">
    <location>
        <begin position="1257"/>
        <end position="1278"/>
    </location>
</feature>
<evidence type="ECO:0000313" key="2">
    <source>
        <dbReference type="EMBL" id="KAK4647132.1"/>
    </source>
</evidence>
<protein>
    <submittedName>
        <fullName evidence="2">Uncharacterized protein</fullName>
    </submittedName>
</protein>
<comment type="caution">
    <text evidence="2">The sequence shown here is derived from an EMBL/GenBank/DDBJ whole genome shotgun (WGS) entry which is preliminary data.</text>
</comment>
<feature type="compositionally biased region" description="Polar residues" evidence="1">
    <location>
        <begin position="995"/>
        <end position="1004"/>
    </location>
</feature>
<feature type="compositionally biased region" description="Polar residues" evidence="1">
    <location>
        <begin position="1189"/>
        <end position="1212"/>
    </location>
</feature>
<feature type="compositionally biased region" description="Polar residues" evidence="1">
    <location>
        <begin position="31"/>
        <end position="45"/>
    </location>
</feature>
<keyword evidence="3" id="KW-1185">Reference proteome</keyword>
<feature type="compositionally biased region" description="Low complexity" evidence="1">
    <location>
        <begin position="1036"/>
        <end position="1047"/>
    </location>
</feature>
<feature type="compositionally biased region" description="Basic and acidic residues" evidence="1">
    <location>
        <begin position="1318"/>
        <end position="1327"/>
    </location>
</feature>
<feature type="compositionally biased region" description="Basic and acidic residues" evidence="1">
    <location>
        <begin position="1"/>
        <end position="15"/>
    </location>
</feature>
<feature type="compositionally biased region" description="Basic and acidic residues" evidence="1">
    <location>
        <begin position="118"/>
        <end position="127"/>
    </location>
</feature>
<feature type="compositionally biased region" description="Basic and acidic residues" evidence="1">
    <location>
        <begin position="856"/>
        <end position="865"/>
    </location>
</feature>
<dbReference type="RefSeq" id="XP_062736108.1">
    <property type="nucleotide sequence ID" value="XM_062875542.1"/>
</dbReference>
<feature type="compositionally biased region" description="Polar residues" evidence="1">
    <location>
        <begin position="259"/>
        <end position="268"/>
    </location>
</feature>
<dbReference type="GeneID" id="87895024"/>
<feature type="region of interest" description="Disordered" evidence="1">
    <location>
        <begin position="1187"/>
        <end position="1219"/>
    </location>
</feature>
<feature type="region of interest" description="Disordered" evidence="1">
    <location>
        <begin position="856"/>
        <end position="1087"/>
    </location>
</feature>
<organism evidence="2 3">
    <name type="scientific">Podospora bellae-mahoneyi</name>
    <dbReference type="NCBI Taxonomy" id="2093777"/>
    <lineage>
        <taxon>Eukaryota</taxon>
        <taxon>Fungi</taxon>
        <taxon>Dikarya</taxon>
        <taxon>Ascomycota</taxon>
        <taxon>Pezizomycotina</taxon>
        <taxon>Sordariomycetes</taxon>
        <taxon>Sordariomycetidae</taxon>
        <taxon>Sordariales</taxon>
        <taxon>Podosporaceae</taxon>
        <taxon>Podospora</taxon>
    </lineage>
</organism>
<feature type="compositionally biased region" description="Low complexity" evidence="1">
    <location>
        <begin position="1434"/>
        <end position="1469"/>
    </location>
</feature>
<feature type="region of interest" description="Disordered" evidence="1">
    <location>
        <begin position="1296"/>
        <end position="1523"/>
    </location>
</feature>
<feature type="compositionally biased region" description="Basic and acidic residues" evidence="1">
    <location>
        <begin position="1513"/>
        <end position="1523"/>
    </location>
</feature>
<sequence length="1523" mass="168582">MPEGMRLRTTSERRAPARFGDPDGEGEENYIGSQVPQTDDPNSNFPRPVYQFDNQLARECAFPTLPFNHPGPGPSGAILNEKRKIRGVTILSQHQPAVSADTGHDGSGDYQDEEDHESEANKEDQAHQTRNTSINPITRDQTTISGKPNPAIQNHGHRGRLAYSAPAEDWIAAANQPEAHDDSDLDAILPGASQVDPELPSFGLDPRDRDHDDVGDWTRTSSEYHFDISPSPPDTASPHEDPFVTHPEVPGNALPEVGVSQSQPQSRRPYTVHIDRDAAKRKAEEVERNQTRNFDLRRLGQRAPDWVSLSDSAKYIITYEMTKTGMSFVQFIRTFRLSASEATELMNLVGEEQRKIDDFDKEIKKHLHAADLTWMDEYNKTHAPLITDHFTAKEIRLAKDFMTFMGFGDIASNLGGYVGVGAGRRFPISLNHFWGDGFRDLPPHFKVFCSEELDKMASTWDEVQKEHPPRLSTPEMLVRLDPPPGTINPRRLLINPEPAPSARQPPGQYHLADDAFVADAPIRNPALPLRSTTASFRPGLHGHQPHSVDAGYRNAEQAQPVNFAQHDFPAFLPDPSYGVPINPFASMPPPSMPGSPRHSQHGGWQRYLQVQDEPQFPQGPQHQHIYHDRGTQWGLPDRYREPANVHFAMAMGEDQELRQPPMIIRTRYPQPPAHSQQPLDIDMHQELTLSPAFGHASSRVVPGSNHREHPDAAGLVSHGRAPGPMDHRLQQMPSHGRGDRSSQAFDPRQCVHAFRAASQIAAYPSGMGHVPQDHVSSGELSRRNIASGSGTEMPLMNTTQLALLYRTYDQPRPSRGTLHHTAGYVGRSAGTGQLSHLQGNYSIPVFGRQTGLEEARHVGKMRQKDAQASSTQPPKESFSEPLLNYSRPKIQQRDPRLRKEVDKLRNKFQNTWTSSSESESEPEENEEDILRPLKARPTRVEQIPDDDDSDNDFVLTNEDEIQENKQEWRSRASLPSRKRAISAGSAPAEPRKRSNTAIKKSANTVAPVARATNKRKAGQTQESQVGPKKRRVNDETSSTRASSSTSRSLRRKSAPAVEDLSDGGEYDEGKKNKPVRGRRQPGGVWGDANTMFTNGLGGFMKRSDVAALPNTKYRPGGSFGGGKWLEEDTGIMWLPVNPAEQCRKNVVENQATSNCASGAEVVGTGEKTTKKSTKTTTQAVKKTIRLASQAATPSPSKIVSSQVTHSSATIGHSSPAMAPKGESFEELLSSRGFYTREKFETDSLFWAYISALGPPFSTHPGAPTPQSPPKGKSLDNNIPTQTRAEHEVYLATHKATGGEVSRSQDEQTQRQGQQNEEIQEKLQESTRETQGTQRNQETQEKPWHESLEKSQEMSDGGNQEAGHTIEQTPQSAGEVHKEIQQQNPQAGESKENDLTDVLKNQGFDLDNPPALDTTEKLGRYPTRLRSSVFGLIPSNAGSSSDSFSSSKRTPSKKPVTSKSASEEPTTTEAPAEKTPKELDTEDTGTERHVSQDPASTGAIGGLMTIRTLRPRKGKEDLRRNDMK</sequence>
<proteinExistence type="predicted"/>
<feature type="compositionally biased region" description="Polar residues" evidence="1">
    <location>
        <begin position="128"/>
        <end position="146"/>
    </location>
</feature>
<dbReference type="Proteomes" id="UP001322138">
    <property type="component" value="Unassembled WGS sequence"/>
</dbReference>
<feature type="region of interest" description="Disordered" evidence="1">
    <location>
        <begin position="1"/>
        <end position="48"/>
    </location>
</feature>
<feature type="compositionally biased region" description="Basic and acidic residues" evidence="1">
    <location>
        <begin position="891"/>
        <end position="905"/>
    </location>
</feature>
<name>A0ABR0FUV9_9PEZI</name>
<evidence type="ECO:0000313" key="3">
    <source>
        <dbReference type="Proteomes" id="UP001322138"/>
    </source>
</evidence>
<reference evidence="2 3" key="1">
    <citation type="journal article" date="2023" name="bioRxiv">
        <title>High-quality genome assemblies of four members of thePodospora anserinaspecies complex.</title>
        <authorList>
            <person name="Ament-Velasquez S.L."/>
            <person name="Vogan A.A."/>
            <person name="Wallerman O."/>
            <person name="Hartmann F."/>
            <person name="Gautier V."/>
            <person name="Silar P."/>
            <person name="Giraud T."/>
            <person name="Johannesson H."/>
        </authorList>
    </citation>
    <scope>NUCLEOTIDE SEQUENCE [LARGE SCALE GENOMIC DNA]</scope>
    <source>
        <strain evidence="2 3">CBS 112042</strain>
    </source>
</reference>
<feature type="compositionally biased region" description="Basic and acidic residues" evidence="1">
    <location>
        <begin position="1337"/>
        <end position="1352"/>
    </location>
</feature>
<gene>
    <name evidence="2" type="ORF">QC761_122790</name>
</gene>